<comment type="similarity">
    <text evidence="1 6">Belongs to the peptidase S14 family.</text>
</comment>
<dbReference type="NCBIfam" id="NF045542">
    <property type="entry name" value="Clp_rel_HeadMat"/>
    <property type="match status" value="1"/>
</dbReference>
<dbReference type="AlphaFoldDB" id="A0A1W6A3X6"/>
<keyword evidence="2" id="KW-0963">Cytoplasm</keyword>
<reference evidence="7 8" key="1">
    <citation type="submission" date="2017-04" db="EMBL/GenBank/DDBJ databases">
        <title>The Characteristic of a Fine Plant Growth-Promoting Rhizobacteria Bacillus mycoides Gnyt1 and its Whole Genome Sequencing Analysis.</title>
        <authorList>
            <person name="Li J.H."/>
            <person name="Yao T."/>
        </authorList>
    </citation>
    <scope>NUCLEOTIDE SEQUENCE [LARGE SCALE GENOMIC DNA]</scope>
    <source>
        <strain evidence="7 8">Gnyt1</strain>
    </source>
</reference>
<name>A0A1W6A3X6_BACMY</name>
<evidence type="ECO:0000256" key="4">
    <source>
        <dbReference type="ARBA" id="ARBA00022801"/>
    </source>
</evidence>
<evidence type="ECO:0000313" key="8">
    <source>
        <dbReference type="Proteomes" id="UP000192932"/>
    </source>
</evidence>
<evidence type="ECO:0000313" key="7">
    <source>
        <dbReference type="EMBL" id="ARJ20516.1"/>
    </source>
</evidence>
<keyword evidence="5" id="KW-0720">Serine protease</keyword>
<dbReference type="EMBL" id="CP020743">
    <property type="protein sequence ID" value="ARJ20516.1"/>
    <property type="molecule type" value="Genomic_DNA"/>
</dbReference>
<dbReference type="PANTHER" id="PTHR10381:SF70">
    <property type="entry name" value="ATP-DEPENDENT CLP PROTEASE PROTEOLYTIC SUBUNIT"/>
    <property type="match status" value="1"/>
</dbReference>
<keyword evidence="3 7" id="KW-0645">Protease</keyword>
<dbReference type="Proteomes" id="UP000192932">
    <property type="component" value="Chromosome"/>
</dbReference>
<sequence length="252" mass="27825">MGKNKKSKFWEMKMAVSNNAADIFIYGEVTKYAWEEFGEISSTIFKQELDELGDVDTINLHINSPGGSVFEGITISNMLKMHQAKVNVYIDALAASIASVIAMCGDKIYMHKNSMMMIHHAWTYASGNAQQLRKAADDVEKISKSSCLSYLNRAGAKLTEEKLEELLDAETWLSADEAFSYGLCDEVIEANQAVAVISGNLLKEYKNVPQQLTSGSNQAVLSAEEILKRQQIAEEAKANADYIQTILGGIYS</sequence>
<dbReference type="SUPFAM" id="SSF52096">
    <property type="entry name" value="ClpP/crotonase"/>
    <property type="match status" value="1"/>
</dbReference>
<dbReference type="PANTHER" id="PTHR10381">
    <property type="entry name" value="ATP-DEPENDENT CLP PROTEASE PROTEOLYTIC SUBUNIT"/>
    <property type="match status" value="1"/>
</dbReference>
<dbReference type="GO" id="GO:0004176">
    <property type="term" value="F:ATP-dependent peptidase activity"/>
    <property type="evidence" value="ECO:0007669"/>
    <property type="project" value="InterPro"/>
</dbReference>
<dbReference type="GO" id="GO:0006515">
    <property type="term" value="P:protein quality control for misfolded or incompletely synthesized proteins"/>
    <property type="evidence" value="ECO:0007669"/>
    <property type="project" value="TreeGrafter"/>
</dbReference>
<dbReference type="GO" id="GO:0009368">
    <property type="term" value="C:endopeptidase Clp complex"/>
    <property type="evidence" value="ECO:0007669"/>
    <property type="project" value="TreeGrafter"/>
</dbReference>
<dbReference type="InterPro" id="IPR001907">
    <property type="entry name" value="ClpP"/>
</dbReference>
<protein>
    <recommendedName>
        <fullName evidence="6">ATP-dependent Clp protease proteolytic subunit</fullName>
    </recommendedName>
</protein>
<dbReference type="GO" id="GO:0004252">
    <property type="term" value="F:serine-type endopeptidase activity"/>
    <property type="evidence" value="ECO:0007669"/>
    <property type="project" value="InterPro"/>
</dbReference>
<evidence type="ECO:0000256" key="5">
    <source>
        <dbReference type="ARBA" id="ARBA00022825"/>
    </source>
</evidence>
<accession>A0A1W6A3X6</accession>
<organism evidence="7 8">
    <name type="scientific">Bacillus mycoides</name>
    <dbReference type="NCBI Taxonomy" id="1405"/>
    <lineage>
        <taxon>Bacteria</taxon>
        <taxon>Bacillati</taxon>
        <taxon>Bacillota</taxon>
        <taxon>Bacilli</taxon>
        <taxon>Bacillales</taxon>
        <taxon>Bacillaceae</taxon>
        <taxon>Bacillus</taxon>
        <taxon>Bacillus cereus group</taxon>
    </lineage>
</organism>
<dbReference type="Pfam" id="PF00574">
    <property type="entry name" value="CLP_protease"/>
    <property type="match status" value="1"/>
</dbReference>
<dbReference type="Gene3D" id="3.90.226.10">
    <property type="entry name" value="2-enoyl-CoA Hydratase, Chain A, domain 1"/>
    <property type="match status" value="1"/>
</dbReference>
<dbReference type="InterPro" id="IPR029045">
    <property type="entry name" value="ClpP/crotonase-like_dom_sf"/>
</dbReference>
<dbReference type="RefSeq" id="WP_085309264.1">
    <property type="nucleotide sequence ID" value="NZ_CP020743.1"/>
</dbReference>
<evidence type="ECO:0000256" key="6">
    <source>
        <dbReference type="RuleBase" id="RU003567"/>
    </source>
</evidence>
<gene>
    <name evidence="7" type="ORF">B7492_04400</name>
</gene>
<evidence type="ECO:0000256" key="1">
    <source>
        <dbReference type="ARBA" id="ARBA00007039"/>
    </source>
</evidence>
<dbReference type="GO" id="GO:0051117">
    <property type="term" value="F:ATPase binding"/>
    <property type="evidence" value="ECO:0007669"/>
    <property type="project" value="TreeGrafter"/>
</dbReference>
<evidence type="ECO:0000256" key="3">
    <source>
        <dbReference type="ARBA" id="ARBA00022670"/>
    </source>
</evidence>
<proteinExistence type="inferred from homology"/>
<evidence type="ECO:0000256" key="2">
    <source>
        <dbReference type="ARBA" id="ARBA00022490"/>
    </source>
</evidence>
<dbReference type="PRINTS" id="PR00127">
    <property type="entry name" value="CLPPROTEASEP"/>
</dbReference>
<keyword evidence="4" id="KW-0378">Hydrolase</keyword>
<dbReference type="CDD" id="cd07016">
    <property type="entry name" value="S14_ClpP_1"/>
    <property type="match status" value="1"/>
</dbReference>
<dbReference type="InterPro" id="IPR023562">
    <property type="entry name" value="ClpP/TepA"/>
</dbReference>